<protein>
    <submittedName>
        <fullName evidence="1">Uncharacterized protein</fullName>
    </submittedName>
</protein>
<accession>A0A1E3VER7</accession>
<gene>
    <name evidence="1" type="ORF">A8M32_08100</name>
</gene>
<evidence type="ECO:0000313" key="2">
    <source>
        <dbReference type="Proteomes" id="UP000094342"/>
    </source>
</evidence>
<keyword evidence="2" id="KW-1185">Reference proteome</keyword>
<proteinExistence type="predicted"/>
<dbReference type="AlphaFoldDB" id="A0A1E3VER7"/>
<dbReference type="EMBL" id="LYBW01000051">
    <property type="protein sequence ID" value="ODR91937.1"/>
    <property type="molecule type" value="Genomic_DNA"/>
</dbReference>
<organism evidence="1 2">
    <name type="scientific">Sinorhizobium alkalisoli</name>
    <dbReference type="NCBI Taxonomy" id="1752398"/>
    <lineage>
        <taxon>Bacteria</taxon>
        <taxon>Pseudomonadati</taxon>
        <taxon>Pseudomonadota</taxon>
        <taxon>Alphaproteobacteria</taxon>
        <taxon>Hyphomicrobiales</taxon>
        <taxon>Rhizobiaceae</taxon>
        <taxon>Sinorhizobium/Ensifer group</taxon>
        <taxon>Sinorhizobium</taxon>
    </lineage>
</organism>
<name>A0A1E3VER7_9HYPH</name>
<evidence type="ECO:0000313" key="1">
    <source>
        <dbReference type="EMBL" id="ODR91937.1"/>
    </source>
</evidence>
<sequence>MHQKEIPSGKPILTAFPLRYIETVDPAGHFLIQITRDQDSKDGPLFLIFQAIAGCMLARAAQARRDQLKFESHSTRMQFKFYT</sequence>
<comment type="caution">
    <text evidence="1">The sequence shown here is derived from an EMBL/GenBank/DDBJ whole genome shotgun (WGS) entry which is preliminary data.</text>
</comment>
<dbReference type="Proteomes" id="UP000094342">
    <property type="component" value="Unassembled WGS sequence"/>
</dbReference>
<reference evidence="2" key="1">
    <citation type="submission" date="2016-05" db="EMBL/GenBank/DDBJ databases">
        <authorList>
            <person name="Li Y."/>
        </authorList>
    </citation>
    <scope>NUCLEOTIDE SEQUENCE [LARGE SCALE GENOMIC DNA]</scope>
    <source>
        <strain evidence="2">YIC4027</strain>
    </source>
</reference>